<dbReference type="InterPro" id="IPR051783">
    <property type="entry name" value="NAD(P)-dependent_oxidoreduct"/>
</dbReference>
<evidence type="ECO:0000313" key="2">
    <source>
        <dbReference type="EMBL" id="RZU47850.1"/>
    </source>
</evidence>
<evidence type="ECO:0000313" key="3">
    <source>
        <dbReference type="Proteomes" id="UP000292423"/>
    </source>
</evidence>
<dbReference type="EMBL" id="SHKX01000010">
    <property type="protein sequence ID" value="RZU47850.1"/>
    <property type="molecule type" value="Genomic_DNA"/>
</dbReference>
<gene>
    <name evidence="2" type="ORF">EV700_0817</name>
</gene>
<keyword evidence="3" id="KW-1185">Reference proteome</keyword>
<dbReference type="GO" id="GO:0004029">
    <property type="term" value="F:aldehyde dehydrogenase (NAD+) activity"/>
    <property type="evidence" value="ECO:0007669"/>
    <property type="project" value="TreeGrafter"/>
</dbReference>
<accession>A0A4Q7ZB95</accession>
<dbReference type="AlphaFoldDB" id="A0A4Q7ZB95"/>
<dbReference type="Proteomes" id="UP000292423">
    <property type="component" value="Unassembled WGS sequence"/>
</dbReference>
<dbReference type="PANTHER" id="PTHR48079:SF6">
    <property type="entry name" value="NAD(P)-BINDING DOMAIN-CONTAINING PROTEIN-RELATED"/>
    <property type="match status" value="1"/>
</dbReference>
<dbReference type="InterPro" id="IPR013120">
    <property type="entry name" value="FAR_NAD-bd"/>
</dbReference>
<dbReference type="RefSeq" id="WP_130411062.1">
    <property type="nucleotide sequence ID" value="NZ_SHKX01000010.1"/>
</dbReference>
<name>A0A4Q7ZB95_9GAMM</name>
<dbReference type="Pfam" id="PF07993">
    <property type="entry name" value="NAD_binding_4"/>
    <property type="match status" value="1"/>
</dbReference>
<dbReference type="GO" id="GO:0005737">
    <property type="term" value="C:cytoplasm"/>
    <property type="evidence" value="ECO:0007669"/>
    <property type="project" value="TreeGrafter"/>
</dbReference>
<dbReference type="InterPro" id="IPR036291">
    <property type="entry name" value="NAD(P)-bd_dom_sf"/>
</dbReference>
<dbReference type="Gene3D" id="3.40.50.720">
    <property type="entry name" value="NAD(P)-binding Rossmann-like Domain"/>
    <property type="match status" value="1"/>
</dbReference>
<feature type="domain" description="Thioester reductase (TE)" evidence="1">
    <location>
        <begin position="6"/>
        <end position="241"/>
    </location>
</feature>
<dbReference type="SUPFAM" id="SSF51735">
    <property type="entry name" value="NAD(P)-binding Rossmann-fold domains"/>
    <property type="match status" value="1"/>
</dbReference>
<comment type="caution">
    <text evidence="2">The sequence shown here is derived from an EMBL/GenBank/DDBJ whole genome shotgun (WGS) entry which is preliminary data.</text>
</comment>
<sequence length="363" mass="38595">MTRVLVTGASGYIGRYLVKELLDKGDGVTVLLRRPAAQLPVLQDWLRGQGADISALQAVAGDLARPEAGIDADGWRALAAVTVVYHSGALFGWNLPEAQVRAVNVTGATGLLEAAASRLALHRFVQVSGYMLTFPGHLASLGIHGDGGGVDWPAVYRRTGSYEASKLEGHFAVKRAAARLGVPLTVIHPATLAGHAGTGELPDTQEMARSLDDLLAGRLPAVPGGGGYRLPLVSLDYLAAFMARVADYPEAVGREYLLADPATPDLKTVMTACAREAGVKPPRLTVPVPVLRRLAGCSWLSDRTGLTREKLDFLRREPLLTGETEQLGRRMGLTPPPLATVLAAASRYRLQQRLRPAGGADRV</sequence>
<protein>
    <submittedName>
        <fullName evidence="2">Male sterility protein</fullName>
    </submittedName>
</protein>
<reference evidence="2 3" key="1">
    <citation type="submission" date="2019-02" db="EMBL/GenBank/DDBJ databases">
        <title>Genomic Encyclopedia of Type Strains, Phase IV (KMG-IV): sequencing the most valuable type-strain genomes for metagenomic binning, comparative biology and taxonomic classification.</title>
        <authorList>
            <person name="Goeker M."/>
        </authorList>
    </citation>
    <scope>NUCLEOTIDE SEQUENCE [LARGE SCALE GENOMIC DNA]</scope>
    <source>
        <strain evidence="2 3">DSM 105135</strain>
    </source>
</reference>
<evidence type="ECO:0000259" key="1">
    <source>
        <dbReference type="Pfam" id="PF07993"/>
    </source>
</evidence>
<dbReference type="PANTHER" id="PTHR48079">
    <property type="entry name" value="PROTEIN YEEZ"/>
    <property type="match status" value="1"/>
</dbReference>
<dbReference type="OrthoDB" id="9803010at2"/>
<organism evidence="2 3">
    <name type="scientific">Fluviicoccus keumensis</name>
    <dbReference type="NCBI Taxonomy" id="1435465"/>
    <lineage>
        <taxon>Bacteria</taxon>
        <taxon>Pseudomonadati</taxon>
        <taxon>Pseudomonadota</taxon>
        <taxon>Gammaproteobacteria</taxon>
        <taxon>Moraxellales</taxon>
        <taxon>Moraxellaceae</taxon>
        <taxon>Fluviicoccus</taxon>
    </lineage>
</organism>
<proteinExistence type="predicted"/>